<dbReference type="PANTHER" id="PTHR31438:SF7">
    <property type="entry name" value="ACYLTRANSFERASE MBTK_IUCB-LIKE CONSERVED DOMAIN-CONTAINING PROTEIN"/>
    <property type="match status" value="1"/>
</dbReference>
<proteinExistence type="inferred from homology"/>
<dbReference type="InterPro" id="IPR019432">
    <property type="entry name" value="Acyltransferase_MbtK/IucB-like"/>
</dbReference>
<evidence type="ECO:0000256" key="1">
    <source>
        <dbReference type="ARBA" id="ARBA00009893"/>
    </source>
</evidence>
<dbReference type="InterPro" id="IPR016181">
    <property type="entry name" value="Acyl_CoA_acyltransferase"/>
</dbReference>
<name>A0AA40K963_9PEZI</name>
<accession>A0AA40K963</accession>
<gene>
    <name evidence="3" type="ORF">B0T18DRAFT_323975</name>
</gene>
<protein>
    <submittedName>
        <fullName evidence="3">Acyl-CoA N-acyltransferase</fullName>
    </submittedName>
</protein>
<keyword evidence="4" id="KW-1185">Reference proteome</keyword>
<dbReference type="GO" id="GO:0019290">
    <property type="term" value="P:siderophore biosynthetic process"/>
    <property type="evidence" value="ECO:0007669"/>
    <property type="project" value="InterPro"/>
</dbReference>
<dbReference type="SMART" id="SM01006">
    <property type="entry name" value="AlcB"/>
    <property type="match status" value="1"/>
</dbReference>
<evidence type="ECO:0000313" key="3">
    <source>
        <dbReference type="EMBL" id="KAK0750092.1"/>
    </source>
</evidence>
<organism evidence="3 4">
    <name type="scientific">Schizothecium vesticola</name>
    <dbReference type="NCBI Taxonomy" id="314040"/>
    <lineage>
        <taxon>Eukaryota</taxon>
        <taxon>Fungi</taxon>
        <taxon>Dikarya</taxon>
        <taxon>Ascomycota</taxon>
        <taxon>Pezizomycotina</taxon>
        <taxon>Sordariomycetes</taxon>
        <taxon>Sordariomycetidae</taxon>
        <taxon>Sordariales</taxon>
        <taxon>Schizotheciaceae</taxon>
        <taxon>Schizothecium</taxon>
    </lineage>
</organism>
<dbReference type="PANTHER" id="PTHR31438">
    <property type="entry name" value="LYSINE N-ACYLTRANSFERASE C17G9.06C-RELATED"/>
    <property type="match status" value="1"/>
</dbReference>
<evidence type="ECO:0000259" key="2">
    <source>
        <dbReference type="SMART" id="SM01006"/>
    </source>
</evidence>
<dbReference type="Pfam" id="PF13523">
    <property type="entry name" value="Acetyltransf_8"/>
    <property type="match status" value="1"/>
</dbReference>
<dbReference type="GO" id="GO:0016410">
    <property type="term" value="F:N-acyltransferase activity"/>
    <property type="evidence" value="ECO:0007669"/>
    <property type="project" value="TreeGrafter"/>
</dbReference>
<dbReference type="Proteomes" id="UP001172155">
    <property type="component" value="Unassembled WGS sequence"/>
</dbReference>
<dbReference type="EMBL" id="JAUKUD010000003">
    <property type="protein sequence ID" value="KAK0750092.1"/>
    <property type="molecule type" value="Genomic_DNA"/>
</dbReference>
<evidence type="ECO:0000313" key="4">
    <source>
        <dbReference type="Proteomes" id="UP001172155"/>
    </source>
</evidence>
<dbReference type="SUPFAM" id="SSF55729">
    <property type="entry name" value="Acyl-CoA N-acyltransferases (Nat)"/>
    <property type="match status" value="1"/>
</dbReference>
<dbReference type="AlphaFoldDB" id="A0AA40K963"/>
<reference evidence="3" key="1">
    <citation type="submission" date="2023-06" db="EMBL/GenBank/DDBJ databases">
        <title>Genome-scale phylogeny and comparative genomics of the fungal order Sordariales.</title>
        <authorList>
            <consortium name="Lawrence Berkeley National Laboratory"/>
            <person name="Hensen N."/>
            <person name="Bonometti L."/>
            <person name="Westerberg I."/>
            <person name="Brannstrom I.O."/>
            <person name="Guillou S."/>
            <person name="Cros-Aarteil S."/>
            <person name="Calhoun S."/>
            <person name="Haridas S."/>
            <person name="Kuo A."/>
            <person name="Mondo S."/>
            <person name="Pangilinan J."/>
            <person name="Riley R."/>
            <person name="LaButti K."/>
            <person name="Andreopoulos B."/>
            <person name="Lipzen A."/>
            <person name="Chen C."/>
            <person name="Yanf M."/>
            <person name="Daum C."/>
            <person name="Ng V."/>
            <person name="Clum A."/>
            <person name="Steindorff A."/>
            <person name="Ohm R."/>
            <person name="Martin F."/>
            <person name="Silar P."/>
            <person name="Natvig D."/>
            <person name="Lalanne C."/>
            <person name="Gautier V."/>
            <person name="Ament-velasquez S.L."/>
            <person name="Kruys A."/>
            <person name="Hutchinson M.I."/>
            <person name="Powell A.J."/>
            <person name="Barry K."/>
            <person name="Miller A.N."/>
            <person name="Grigoriev I.V."/>
            <person name="Debuchy R."/>
            <person name="Gladieux P."/>
            <person name="Thoren M.H."/>
            <person name="Johannesson H."/>
        </authorList>
    </citation>
    <scope>NUCLEOTIDE SEQUENCE</scope>
    <source>
        <strain evidence="3">SMH3187-1</strain>
    </source>
</reference>
<comment type="caution">
    <text evidence="3">The sequence shown here is derived from an EMBL/GenBank/DDBJ whole genome shotgun (WGS) entry which is preliminary data.</text>
</comment>
<dbReference type="Gene3D" id="3.40.630.30">
    <property type="match status" value="1"/>
</dbReference>
<feature type="domain" description="Acyltransferase MbtK/IucB-like conserved" evidence="2">
    <location>
        <begin position="258"/>
        <end position="307"/>
    </location>
</feature>
<comment type="similarity">
    <text evidence="1">Belongs to the lysine N-acyltransferase MbtK family.</text>
</comment>
<sequence length="447" mass="49724">MATSQPPRRLADYAASGDILIKLPHPYETAYRVLAVKTETSDVYQLVPVDGTTAQPLPEPLHNASLVFAEPQHLKSSDRPNGSNNTVWGRARRSPAVTIATTASAQATPPTTAHLWLLIYAIFTIQPSEEAFRLTLSISPDSAALSQHLVNLGLATPHPPSSPSLPTPNGEPLTPELLVLRSAFWQSAASPFGPRAIWTPESHSPISLPPLASYSPSPLSYTTTASSTFHPLRRAKPAPGSVVYSRWIPHLRETFSMVALDVKNKKHVDLFHTWQNDPRVSQGWDQSGSLEDHRGYLEEVQADPHQIALLARFEGVEFAYFEAYWAKEDRIGAYYPAGDFDRGRHSLVGDVRYRGPHRVSAWWSSLMHYLFLDEPRTMAVVGEPKFTNSSVLMYDLIHGFGLDKFVDLPHKRAALMTCSRERFFQLCPLDENDKFMGGTRVGLVPKL</sequence>